<feature type="region of interest" description="Disordered" evidence="1">
    <location>
        <begin position="329"/>
        <end position="352"/>
    </location>
</feature>
<name>A0A850H119_9SPHN</name>
<organism evidence="2 3">
    <name type="scientific">Qipengyuania atrilutea</name>
    <dbReference type="NCBI Taxonomy" id="2744473"/>
    <lineage>
        <taxon>Bacteria</taxon>
        <taxon>Pseudomonadati</taxon>
        <taxon>Pseudomonadota</taxon>
        <taxon>Alphaproteobacteria</taxon>
        <taxon>Sphingomonadales</taxon>
        <taxon>Erythrobacteraceae</taxon>
        <taxon>Qipengyuania</taxon>
    </lineage>
</organism>
<protein>
    <submittedName>
        <fullName evidence="2">Heavy-metal-associated domain-containing protein</fullName>
    </submittedName>
</protein>
<evidence type="ECO:0000313" key="2">
    <source>
        <dbReference type="EMBL" id="NVD43628.1"/>
    </source>
</evidence>
<dbReference type="AlphaFoldDB" id="A0A850H119"/>
<gene>
    <name evidence="2" type="ORF">HUV48_01180</name>
</gene>
<dbReference type="Proteomes" id="UP000561438">
    <property type="component" value="Unassembled WGS sequence"/>
</dbReference>
<accession>A0A850H119</accession>
<proteinExistence type="predicted"/>
<evidence type="ECO:0000313" key="3">
    <source>
        <dbReference type="Proteomes" id="UP000561438"/>
    </source>
</evidence>
<comment type="caution">
    <text evidence="2">The sequence shown here is derived from an EMBL/GenBank/DDBJ whole genome shotgun (WGS) entry which is preliminary data.</text>
</comment>
<evidence type="ECO:0000256" key="1">
    <source>
        <dbReference type="SAM" id="MobiDB-lite"/>
    </source>
</evidence>
<dbReference type="RefSeq" id="WP_176265947.1">
    <property type="nucleotide sequence ID" value="NZ_JABWGV010000001.1"/>
</dbReference>
<reference evidence="2 3" key="1">
    <citation type="submission" date="2020-06" db="EMBL/GenBank/DDBJ databases">
        <title>Altererythrobacter sp. HHU K3-1.</title>
        <authorList>
            <person name="Zhang D."/>
            <person name="Xue H."/>
        </authorList>
    </citation>
    <scope>NUCLEOTIDE SEQUENCE [LARGE SCALE GENOMIC DNA]</scope>
    <source>
        <strain evidence="2 3">HHU K3-1</strain>
    </source>
</reference>
<dbReference type="EMBL" id="JABWGV010000001">
    <property type="protein sequence ID" value="NVD43628.1"/>
    <property type="molecule type" value="Genomic_DNA"/>
</dbReference>
<sequence length="434" mass="46091">MMTFPLLSGRDFRPLLLPAVGMALGGLAVVAAYNVAAQVSGDRGIAPVAASSDIEVLGVEVDTTGDTPEEAREEGWREAQRKAWEKAGGPEISDSQLQSLVSAIVVEREQLGPNRYIATLGVIFNRQRAGNLLGRGGAMTRSAPLLVMPITYSAGTATMFEQRNAWQRAWAEYQAGASRIDYVRPSGAGGQSLLLTAGQTTRRSRYWWRNILDQFGATDVVIPVAKLDYTYPGGPISGRFTARYGPDNRYLDSFTLTARNAEELPQMLTRAVRQMNTVYERALDRGTLRPDPSLTYGEGEIDPALQRLIDLGRQLESYDAEQRRAARAASAARAEAASGAEQGTQAAETPTTPAASVATYSVQFATPDAAAFDGSLSAVRGTPGVRGASVSSTALGGTSVMSVQFAGSNDELAAALSARGFSVQRGAGALSISR</sequence>
<keyword evidence="3" id="KW-1185">Reference proteome</keyword>